<reference evidence="9" key="1">
    <citation type="journal article" date="2017" name="Nature">
        <title>The sunflower genome provides insights into oil metabolism, flowering and Asterid evolution.</title>
        <authorList>
            <person name="Badouin H."/>
            <person name="Gouzy J."/>
            <person name="Grassa C.J."/>
            <person name="Murat F."/>
            <person name="Staton S.E."/>
            <person name="Cottret L."/>
            <person name="Lelandais-Briere C."/>
            <person name="Owens G.L."/>
            <person name="Carrere S."/>
            <person name="Mayjonade B."/>
            <person name="Legrand L."/>
            <person name="Gill N."/>
            <person name="Kane N.C."/>
            <person name="Bowers J.E."/>
            <person name="Hubner S."/>
            <person name="Bellec A."/>
            <person name="Berard A."/>
            <person name="Berges H."/>
            <person name="Blanchet N."/>
            <person name="Boniface M.C."/>
            <person name="Brunel D."/>
            <person name="Catrice O."/>
            <person name="Chaidir N."/>
            <person name="Claudel C."/>
            <person name="Donnadieu C."/>
            <person name="Faraut T."/>
            <person name="Fievet G."/>
            <person name="Helmstetter N."/>
            <person name="King M."/>
            <person name="Knapp S.J."/>
            <person name="Lai Z."/>
            <person name="Le Paslier M.C."/>
            <person name="Lippi Y."/>
            <person name="Lorenzon L."/>
            <person name="Mandel J.R."/>
            <person name="Marage G."/>
            <person name="Marchand G."/>
            <person name="Marquand E."/>
            <person name="Bret-Mestries E."/>
            <person name="Morien E."/>
            <person name="Nambeesan S."/>
            <person name="Nguyen T."/>
            <person name="Pegot-Espagnet P."/>
            <person name="Pouilly N."/>
            <person name="Raftis F."/>
            <person name="Sallet E."/>
            <person name="Schiex T."/>
            <person name="Thomas J."/>
            <person name="Vandecasteele C."/>
            <person name="Vares D."/>
            <person name="Vear F."/>
            <person name="Vautrin S."/>
            <person name="Crespi M."/>
            <person name="Mangin B."/>
            <person name="Burke J.M."/>
            <person name="Salse J."/>
            <person name="Munos S."/>
            <person name="Vincourt P."/>
            <person name="Rieseberg L.H."/>
            <person name="Langlade N.B."/>
        </authorList>
    </citation>
    <scope>NUCLEOTIDE SEQUENCE [LARGE SCALE GENOMIC DNA]</scope>
    <source>
        <strain evidence="9">cv. SF193</strain>
    </source>
</reference>
<keyword evidence="3 6" id="KW-0732">Signal</keyword>
<feature type="domain" description="Gnk2-homologous" evidence="7">
    <location>
        <begin position="127"/>
        <end position="235"/>
    </location>
</feature>
<evidence type="ECO:0000313" key="8">
    <source>
        <dbReference type="EMBL" id="OTF94547.1"/>
    </source>
</evidence>
<dbReference type="InterPro" id="IPR002902">
    <property type="entry name" value="GNK2"/>
</dbReference>
<dbReference type="PROSITE" id="PS51473">
    <property type="entry name" value="GNK2"/>
    <property type="match status" value="2"/>
</dbReference>
<dbReference type="Gene3D" id="3.30.430.20">
    <property type="entry name" value="Gnk2 domain, C-X8-C-X2-C motif"/>
    <property type="match status" value="2"/>
</dbReference>
<evidence type="ECO:0000256" key="3">
    <source>
        <dbReference type="ARBA" id="ARBA00022729"/>
    </source>
</evidence>
<evidence type="ECO:0000256" key="6">
    <source>
        <dbReference type="SAM" id="SignalP"/>
    </source>
</evidence>
<evidence type="ECO:0000256" key="5">
    <source>
        <dbReference type="ARBA" id="ARBA00038515"/>
    </source>
</evidence>
<evidence type="ECO:0000256" key="2">
    <source>
        <dbReference type="ARBA" id="ARBA00022525"/>
    </source>
</evidence>
<feature type="chain" id="PRO_5012648477" evidence="6">
    <location>
        <begin position="21"/>
        <end position="303"/>
    </location>
</feature>
<dbReference type="AlphaFoldDB" id="A0A251S6T0"/>
<protein>
    <submittedName>
        <fullName evidence="8">Putative gnk2-like domain-containing protein</fullName>
    </submittedName>
</protein>
<dbReference type="CDD" id="cd23509">
    <property type="entry name" value="Gnk2-like"/>
    <property type="match status" value="2"/>
</dbReference>
<gene>
    <name evidence="8" type="ORF">HannXRQ_Chr15g0473301</name>
</gene>
<keyword evidence="2" id="KW-0964">Secreted</keyword>
<feature type="signal peptide" evidence="6">
    <location>
        <begin position="1"/>
        <end position="20"/>
    </location>
</feature>
<comment type="subcellular location">
    <subcellularLocation>
        <location evidence="1">Secreted</location>
    </subcellularLocation>
</comment>
<dbReference type="GO" id="GO:0005576">
    <property type="term" value="C:extracellular region"/>
    <property type="evidence" value="ECO:0007669"/>
    <property type="project" value="UniProtKB-SubCell"/>
</dbReference>
<dbReference type="PANTHER" id="PTHR32411">
    <property type="entry name" value="CYSTEINE-RICH REPEAT SECRETORY PROTEIN 38-RELATED"/>
    <property type="match status" value="1"/>
</dbReference>
<feature type="domain" description="Gnk2-homologous" evidence="7">
    <location>
        <begin position="25"/>
        <end position="122"/>
    </location>
</feature>
<keyword evidence="4" id="KW-0677">Repeat</keyword>
<accession>A0A251S6T0</accession>
<organism evidence="8 9">
    <name type="scientific">Helianthus annuus</name>
    <name type="common">Common sunflower</name>
    <dbReference type="NCBI Taxonomy" id="4232"/>
    <lineage>
        <taxon>Eukaryota</taxon>
        <taxon>Viridiplantae</taxon>
        <taxon>Streptophyta</taxon>
        <taxon>Embryophyta</taxon>
        <taxon>Tracheophyta</taxon>
        <taxon>Spermatophyta</taxon>
        <taxon>Magnoliopsida</taxon>
        <taxon>eudicotyledons</taxon>
        <taxon>Gunneridae</taxon>
        <taxon>Pentapetalae</taxon>
        <taxon>asterids</taxon>
        <taxon>campanulids</taxon>
        <taxon>Asterales</taxon>
        <taxon>Asteraceae</taxon>
        <taxon>Asteroideae</taxon>
        <taxon>Heliantheae alliance</taxon>
        <taxon>Heliantheae</taxon>
        <taxon>Helianthus</taxon>
    </lineage>
</organism>
<dbReference type="Pfam" id="PF01657">
    <property type="entry name" value="Stress-antifung"/>
    <property type="match status" value="2"/>
</dbReference>
<sequence>MKMKSIILLLFLGQATLIMSEPLYADIFRCKKDSGSFLANSQYEKDLKTAMDRLSVSVKNGIHVGRAGVVFALCFCAGYLKTGDCASCVNNTIPLLLKSCPKQNQALAWRSKCMVQYGLENNVGDFDSWFVAHETSDNKTKDVQGLEKTMKVLVDKLSNEAVTKTNYYYAYGTMPYGSRQTLFMVMQCISVLKQEECLNCLQVRVYGEMKRCCSGATAAATITTGCYMRCYGQDTGTSSGQAGGDSRLKGVIRSHGWRSSDMMNEPNTPLRSFRYVKLVKQCFVCCSQSLKLQYYVLLLFLVG</sequence>
<evidence type="ECO:0000313" key="9">
    <source>
        <dbReference type="Proteomes" id="UP000215914"/>
    </source>
</evidence>
<evidence type="ECO:0000256" key="1">
    <source>
        <dbReference type="ARBA" id="ARBA00004613"/>
    </source>
</evidence>
<dbReference type="InterPro" id="IPR038408">
    <property type="entry name" value="GNK2_sf"/>
</dbReference>
<name>A0A251S6T0_HELAN</name>
<dbReference type="Proteomes" id="UP000215914">
    <property type="component" value="Chromosome 15"/>
</dbReference>
<comment type="similarity">
    <text evidence="5">Belongs to the cysteine-rich repeat secretory protein family.</text>
</comment>
<dbReference type="EMBL" id="CM007904">
    <property type="protein sequence ID" value="OTF94547.1"/>
    <property type="molecule type" value="Genomic_DNA"/>
</dbReference>
<proteinExistence type="inferred from homology"/>
<dbReference type="PANTHER" id="PTHR32411:SF43">
    <property type="entry name" value="CYSTEINE-RICH REPEAT SECRETORY PROTEIN 38"/>
    <property type="match status" value="1"/>
</dbReference>
<evidence type="ECO:0000256" key="4">
    <source>
        <dbReference type="ARBA" id="ARBA00022737"/>
    </source>
</evidence>
<keyword evidence="9" id="KW-1185">Reference proteome</keyword>
<evidence type="ECO:0000259" key="7">
    <source>
        <dbReference type="PROSITE" id="PS51473"/>
    </source>
</evidence>
<dbReference type="InParanoid" id="A0A251S6T0"/>
<dbReference type="InterPro" id="IPR050581">
    <property type="entry name" value="CRR_secretory_protein"/>
</dbReference>